<evidence type="ECO:0000256" key="5">
    <source>
        <dbReference type="SAM" id="SignalP"/>
    </source>
</evidence>
<dbReference type="Proteomes" id="UP000006906">
    <property type="component" value="Chromosome 16"/>
</dbReference>
<feature type="chain" id="PRO_5014459243" description="RING-type domain-containing protein" evidence="5">
    <location>
        <begin position="20"/>
        <end position="722"/>
    </location>
</feature>
<evidence type="ECO:0000256" key="3">
    <source>
        <dbReference type="ARBA" id="ARBA00022833"/>
    </source>
</evidence>
<reference evidence="6 7" key="1">
    <citation type="journal article" date="2007" name="Science">
        <title>The Chlamydomonas genome reveals the evolution of key animal and plant functions.</title>
        <authorList>
            <person name="Merchant S.S."/>
            <person name="Prochnik S.E."/>
            <person name="Vallon O."/>
            <person name="Harris E.H."/>
            <person name="Karpowicz S.J."/>
            <person name="Witman G.B."/>
            <person name="Terry A."/>
            <person name="Salamov A."/>
            <person name="Fritz-Laylin L.K."/>
            <person name="Marechal-Drouard L."/>
            <person name="Marshall W.F."/>
            <person name="Qu L.H."/>
            <person name="Nelson D.R."/>
            <person name="Sanderfoot A.A."/>
            <person name="Spalding M.H."/>
            <person name="Kapitonov V.V."/>
            <person name="Ren Q."/>
            <person name="Ferris P."/>
            <person name="Lindquist E."/>
            <person name="Shapiro H."/>
            <person name="Lucas S.M."/>
            <person name="Grimwood J."/>
            <person name="Schmutz J."/>
            <person name="Cardol P."/>
            <person name="Cerutti H."/>
            <person name="Chanfreau G."/>
            <person name="Chen C.L."/>
            <person name="Cognat V."/>
            <person name="Croft M.T."/>
            <person name="Dent R."/>
            <person name="Dutcher S."/>
            <person name="Fernandez E."/>
            <person name="Fukuzawa H."/>
            <person name="Gonzalez-Ballester D."/>
            <person name="Gonzalez-Halphen D."/>
            <person name="Hallmann A."/>
            <person name="Hanikenne M."/>
            <person name="Hippler M."/>
            <person name="Inwood W."/>
            <person name="Jabbari K."/>
            <person name="Kalanon M."/>
            <person name="Kuras R."/>
            <person name="Lefebvre P.A."/>
            <person name="Lemaire S.D."/>
            <person name="Lobanov A.V."/>
            <person name="Lohr M."/>
            <person name="Manuell A."/>
            <person name="Meier I."/>
            <person name="Mets L."/>
            <person name="Mittag M."/>
            <person name="Mittelmeier T."/>
            <person name="Moroney J.V."/>
            <person name="Moseley J."/>
            <person name="Napoli C."/>
            <person name="Nedelcu A.M."/>
            <person name="Niyogi K."/>
            <person name="Novoselov S.V."/>
            <person name="Paulsen I.T."/>
            <person name="Pazour G."/>
            <person name="Purton S."/>
            <person name="Ral J.P."/>
            <person name="Riano-Pachon D.M."/>
            <person name="Riekhof W."/>
            <person name="Rymarquis L."/>
            <person name="Schroda M."/>
            <person name="Stern D."/>
            <person name="Umen J."/>
            <person name="Willows R."/>
            <person name="Wilson N."/>
            <person name="Zimmer S.L."/>
            <person name="Allmer J."/>
            <person name="Balk J."/>
            <person name="Bisova K."/>
            <person name="Chen C.J."/>
            <person name="Elias M."/>
            <person name="Gendler K."/>
            <person name="Hauser C."/>
            <person name="Lamb M.R."/>
            <person name="Ledford H."/>
            <person name="Long J.C."/>
            <person name="Minagawa J."/>
            <person name="Page M.D."/>
            <person name="Pan J."/>
            <person name="Pootakham W."/>
            <person name="Roje S."/>
            <person name="Rose A."/>
            <person name="Stahlberg E."/>
            <person name="Terauchi A.M."/>
            <person name="Yang P."/>
            <person name="Ball S."/>
            <person name="Bowler C."/>
            <person name="Dieckmann C.L."/>
            <person name="Gladyshev V.N."/>
            <person name="Green P."/>
            <person name="Jorgensen R."/>
            <person name="Mayfield S."/>
            <person name="Mueller-Roeber B."/>
            <person name="Rajamani S."/>
            <person name="Sayre R.T."/>
            <person name="Brokstein P."/>
            <person name="Dubchak I."/>
            <person name="Goodstein D."/>
            <person name="Hornick L."/>
            <person name="Huang Y.W."/>
            <person name="Jhaveri J."/>
            <person name="Luo Y."/>
            <person name="Martinez D."/>
            <person name="Ngau W.C."/>
            <person name="Otillar B."/>
            <person name="Poliakov A."/>
            <person name="Porter A."/>
            <person name="Szajkowski L."/>
            <person name="Werner G."/>
            <person name="Zhou K."/>
            <person name="Grigoriev I.V."/>
            <person name="Rokhsar D.S."/>
            <person name="Grossman A.R."/>
        </authorList>
    </citation>
    <scope>NUCLEOTIDE SEQUENCE [LARGE SCALE GENOMIC DNA]</scope>
    <source>
        <strain evidence="7">CC-503</strain>
    </source>
</reference>
<keyword evidence="7" id="KW-1185">Reference proteome</keyword>
<keyword evidence="5" id="KW-0732">Signal</keyword>
<dbReference type="PROSITE" id="PS00518">
    <property type="entry name" value="ZF_RING_1"/>
    <property type="match status" value="1"/>
</dbReference>
<feature type="region of interest" description="Disordered" evidence="4">
    <location>
        <begin position="396"/>
        <end position="443"/>
    </location>
</feature>
<dbReference type="Gramene" id="PNW72480">
    <property type="protein sequence ID" value="PNW72480"/>
    <property type="gene ID" value="CHLRE_16g684491v5"/>
</dbReference>
<evidence type="ECO:0000256" key="1">
    <source>
        <dbReference type="ARBA" id="ARBA00022723"/>
    </source>
</evidence>
<feature type="signal peptide" evidence="5">
    <location>
        <begin position="1"/>
        <end position="19"/>
    </location>
</feature>
<evidence type="ECO:0000313" key="6">
    <source>
        <dbReference type="EMBL" id="PNW72480.1"/>
    </source>
</evidence>
<dbReference type="GO" id="GO:0008270">
    <property type="term" value="F:zinc ion binding"/>
    <property type="evidence" value="ECO:0007669"/>
    <property type="project" value="UniProtKB-KW"/>
</dbReference>
<feature type="compositionally biased region" description="Pro residues" evidence="4">
    <location>
        <begin position="209"/>
        <end position="226"/>
    </location>
</feature>
<dbReference type="AlphaFoldDB" id="A0A2K3CW25"/>
<feature type="compositionally biased region" description="Low complexity" evidence="4">
    <location>
        <begin position="334"/>
        <end position="352"/>
    </location>
</feature>
<dbReference type="GeneID" id="66056739"/>
<feature type="compositionally biased region" description="Low complexity" evidence="4">
    <location>
        <begin position="409"/>
        <end position="421"/>
    </location>
</feature>
<dbReference type="Pfam" id="PF17175">
    <property type="entry name" value="MOLO1"/>
    <property type="match status" value="1"/>
</dbReference>
<dbReference type="OrthoDB" id="8062037at2759"/>
<dbReference type="EMBL" id="CM008977">
    <property type="protein sequence ID" value="PNW72480.1"/>
    <property type="molecule type" value="Genomic_DNA"/>
</dbReference>
<dbReference type="InterPro" id="IPR033438">
    <property type="entry name" value="MOLO1"/>
</dbReference>
<feature type="compositionally biased region" description="Gly residues" evidence="4">
    <location>
        <begin position="422"/>
        <end position="431"/>
    </location>
</feature>
<evidence type="ECO:0000256" key="2">
    <source>
        <dbReference type="ARBA" id="ARBA00022771"/>
    </source>
</evidence>
<dbReference type="PANTHER" id="PTHR33748:SF5">
    <property type="entry name" value="GROUND-LIKE DOMAIN-CONTAINING PROTEIN"/>
    <property type="match status" value="1"/>
</dbReference>
<dbReference type="KEGG" id="cre:CHLRE_16g684491v5"/>
<gene>
    <name evidence="6" type="ORF">CHLRE_16g684491v5</name>
</gene>
<protein>
    <recommendedName>
        <fullName evidence="8">RING-type domain-containing protein</fullName>
    </recommendedName>
</protein>
<keyword evidence="3" id="KW-0862">Zinc</keyword>
<accession>A0A2K3CW25</accession>
<dbReference type="InterPro" id="IPR017907">
    <property type="entry name" value="Znf_RING_CS"/>
</dbReference>
<keyword evidence="1" id="KW-0479">Metal-binding</keyword>
<sequence>MAQRMARLLLVSLVSIVACACVAVSFARPTHWRPDDYPNPSTNASACGRDQPQVAGAWLCDPDRLITPTAAAGLADLLRHVSAGAKPFAQAPCGASAIEGFPVGVALMHRMYDSPDPAAAAAAFAAALLDAWALGDPACDNGLLLLVSALELGGVVAAEAGEGVRALLPGGVLDGVVRNATEEVREHRYAAAMENAVTHIGQELAAAVRPPPPPPPPPSSPSPQPQPGGGDGGGGSWWPHLPHLDLVVVLQALEEATLALCLVSGLVFGAHRIWRRLVRRHQAAAVAGARRGTCATRLREITRLAAAAATAPASHCHLCSVPLLLPGAASSPRQQQAQGCQQQLPRPAAAGVPPSPSPDHHPQQAAKPTDPLIELQTPGAGGGLLIHLDDQPAEITHSAAANPPPPPLQRSAASSASSAGARRGGGGGCGGPQPATSWPASLDGLQQPLLPAAHQHAADCCGASMTASTTHASAWEEDGISDAAAGAASEDDDGCGSRRHRPVDAALLCGGGGTSAPSLEAAVTLPCCGHVFCRPCAERTGLLPLPVFKGSGGGGGGGGTGDDQVLSTTATCCPACGEPAVVGLLGPPVAGGAGAAAAGRQRAVEAAGAGAVGGGCEQLLLQLRRLRAQYPELVAADMAAAWERDIRAGRPLDAHQLRRFRKAGGRSSGGWGVRSWLASCRDGLRAAVQLRSGLQQARQQRMLQRQQQGEAAMALDAGTAWV</sequence>
<organism evidence="6 7">
    <name type="scientific">Chlamydomonas reinhardtii</name>
    <name type="common">Chlamydomonas smithii</name>
    <dbReference type="NCBI Taxonomy" id="3055"/>
    <lineage>
        <taxon>Eukaryota</taxon>
        <taxon>Viridiplantae</taxon>
        <taxon>Chlorophyta</taxon>
        <taxon>core chlorophytes</taxon>
        <taxon>Chlorophyceae</taxon>
        <taxon>CS clade</taxon>
        <taxon>Chlamydomonadales</taxon>
        <taxon>Chlamydomonadaceae</taxon>
        <taxon>Chlamydomonas</taxon>
    </lineage>
</organism>
<evidence type="ECO:0000313" key="7">
    <source>
        <dbReference type="Proteomes" id="UP000006906"/>
    </source>
</evidence>
<dbReference type="GO" id="GO:0005892">
    <property type="term" value="C:acetylcholine-gated channel complex"/>
    <property type="evidence" value="ECO:0007669"/>
    <property type="project" value="InterPro"/>
</dbReference>
<dbReference type="PANTHER" id="PTHR33748">
    <property type="entry name" value="PROTEIN CBG04600"/>
    <property type="match status" value="1"/>
</dbReference>
<feature type="compositionally biased region" description="Gly residues" evidence="4">
    <location>
        <begin position="227"/>
        <end position="236"/>
    </location>
</feature>
<proteinExistence type="predicted"/>
<evidence type="ECO:0008006" key="8">
    <source>
        <dbReference type="Google" id="ProtNLM"/>
    </source>
</evidence>
<evidence type="ECO:0000256" key="4">
    <source>
        <dbReference type="SAM" id="MobiDB-lite"/>
    </source>
</evidence>
<feature type="region of interest" description="Disordered" evidence="4">
    <location>
        <begin position="330"/>
        <end position="367"/>
    </location>
</feature>
<dbReference type="InterPro" id="IPR013083">
    <property type="entry name" value="Znf_RING/FYVE/PHD"/>
</dbReference>
<dbReference type="InParanoid" id="A0A2K3CW25"/>
<dbReference type="PROSITE" id="PS51257">
    <property type="entry name" value="PROKAR_LIPOPROTEIN"/>
    <property type="match status" value="1"/>
</dbReference>
<name>A0A2K3CW25_CHLRE</name>
<dbReference type="GO" id="GO:0016020">
    <property type="term" value="C:membrane"/>
    <property type="evidence" value="ECO:0000318"/>
    <property type="project" value="GO_Central"/>
</dbReference>
<dbReference type="STRING" id="3055.A0A2K3CW25"/>
<feature type="region of interest" description="Disordered" evidence="4">
    <location>
        <begin position="206"/>
        <end position="236"/>
    </location>
</feature>
<dbReference type="RefSeq" id="XP_042916269.1">
    <property type="nucleotide sequence ID" value="XM_043071517.1"/>
</dbReference>
<keyword evidence="2" id="KW-0863">Zinc-finger</keyword>
<dbReference type="Gene3D" id="3.30.40.10">
    <property type="entry name" value="Zinc/RING finger domain, C3HC4 (zinc finger)"/>
    <property type="match status" value="1"/>
</dbReference>
<dbReference type="Gene3D" id="3.10.310.50">
    <property type="match status" value="1"/>
</dbReference>